<feature type="domain" description="SUEL-type lectin" evidence="1">
    <location>
        <begin position="18"/>
        <end position="100"/>
    </location>
</feature>
<reference evidence="2 3" key="1">
    <citation type="journal article" date="2015" name="Genome Biol. Evol.">
        <title>The genome of winter moth (Operophtera brumata) provides a genomic perspective on sexual dimorphism and phenology.</title>
        <authorList>
            <person name="Derks M.F."/>
            <person name="Smit S."/>
            <person name="Salis L."/>
            <person name="Schijlen E."/>
            <person name="Bossers A."/>
            <person name="Mateman C."/>
            <person name="Pijl A.S."/>
            <person name="de Ridder D."/>
            <person name="Groenen M.A."/>
            <person name="Visser M.E."/>
            <person name="Megens H.J."/>
        </authorList>
    </citation>
    <scope>NUCLEOTIDE SEQUENCE [LARGE SCALE GENOMIC DNA]</scope>
    <source>
        <strain evidence="2">WM2013NL</strain>
        <tissue evidence="2">Head and thorax</tissue>
    </source>
</reference>
<dbReference type="InterPro" id="IPR043159">
    <property type="entry name" value="Lectin_gal-bd_sf"/>
</dbReference>
<evidence type="ECO:0000313" key="2">
    <source>
        <dbReference type="EMBL" id="KOB66207.1"/>
    </source>
</evidence>
<proteinExistence type="predicted"/>
<comment type="caution">
    <text evidence="2">The sequence shown here is derived from an EMBL/GenBank/DDBJ whole genome shotgun (WGS) entry which is preliminary data.</text>
</comment>
<organism evidence="2 3">
    <name type="scientific">Operophtera brumata</name>
    <name type="common">Winter moth</name>
    <name type="synonym">Phalaena brumata</name>
    <dbReference type="NCBI Taxonomy" id="104452"/>
    <lineage>
        <taxon>Eukaryota</taxon>
        <taxon>Metazoa</taxon>
        <taxon>Ecdysozoa</taxon>
        <taxon>Arthropoda</taxon>
        <taxon>Hexapoda</taxon>
        <taxon>Insecta</taxon>
        <taxon>Pterygota</taxon>
        <taxon>Neoptera</taxon>
        <taxon>Endopterygota</taxon>
        <taxon>Lepidoptera</taxon>
        <taxon>Glossata</taxon>
        <taxon>Ditrysia</taxon>
        <taxon>Geometroidea</taxon>
        <taxon>Geometridae</taxon>
        <taxon>Larentiinae</taxon>
        <taxon>Operophtera</taxon>
    </lineage>
</organism>
<protein>
    <submittedName>
        <fullName evidence="2">Protein eva</fullName>
    </submittedName>
</protein>
<dbReference type="Gene3D" id="2.60.120.740">
    <property type="match status" value="1"/>
</dbReference>
<sequence length="166" mass="17828">MTLPALLLDTLKPVVRAVCDDEVVSLSCPAGTAISILVAQYGGEPPKEHGCAAAADQMCKLPNKMQYMLLQRVVEVCQKKFNCVFSTNPGPGDPCPTSKKSDLCCVNKFLGSPPPGAARTCRSGEAQGAVIGLEFRSLKSCDDQEVKINCNPHSRIAIYDVQKENE</sequence>
<gene>
    <name evidence="2" type="ORF">OBRU01_20800</name>
</gene>
<dbReference type="Proteomes" id="UP000037510">
    <property type="component" value="Unassembled WGS sequence"/>
</dbReference>
<evidence type="ECO:0000313" key="3">
    <source>
        <dbReference type="Proteomes" id="UP000037510"/>
    </source>
</evidence>
<dbReference type="InterPro" id="IPR000922">
    <property type="entry name" value="Lectin_gal-bd_dom"/>
</dbReference>
<dbReference type="EMBL" id="JTDY01006191">
    <property type="protein sequence ID" value="KOB66207.1"/>
    <property type="molecule type" value="Genomic_DNA"/>
</dbReference>
<keyword evidence="3" id="KW-1185">Reference proteome</keyword>
<accession>A0A0L7KSI1</accession>
<dbReference type="STRING" id="104452.A0A0L7KSI1"/>
<dbReference type="GO" id="GO:0030246">
    <property type="term" value="F:carbohydrate binding"/>
    <property type="evidence" value="ECO:0007669"/>
    <property type="project" value="InterPro"/>
</dbReference>
<dbReference type="PROSITE" id="PS50228">
    <property type="entry name" value="SUEL_LECTIN"/>
    <property type="match status" value="1"/>
</dbReference>
<evidence type="ECO:0000259" key="1">
    <source>
        <dbReference type="PROSITE" id="PS50228"/>
    </source>
</evidence>
<name>A0A0L7KSI1_OPEBR</name>
<dbReference type="AlphaFoldDB" id="A0A0L7KSI1"/>